<feature type="compositionally biased region" description="Low complexity" evidence="2">
    <location>
        <begin position="113"/>
        <end position="131"/>
    </location>
</feature>
<proteinExistence type="predicted"/>
<organism evidence="5 6">
    <name type="scientific">Galendromus occidentalis</name>
    <name type="common">western predatory mite</name>
    <dbReference type="NCBI Taxonomy" id="34638"/>
    <lineage>
        <taxon>Eukaryota</taxon>
        <taxon>Metazoa</taxon>
        <taxon>Ecdysozoa</taxon>
        <taxon>Arthropoda</taxon>
        <taxon>Chelicerata</taxon>
        <taxon>Arachnida</taxon>
        <taxon>Acari</taxon>
        <taxon>Parasitiformes</taxon>
        <taxon>Mesostigmata</taxon>
        <taxon>Gamasina</taxon>
        <taxon>Phytoseioidea</taxon>
        <taxon>Phytoseiidae</taxon>
        <taxon>Typhlodrominae</taxon>
        <taxon>Galendromus</taxon>
    </lineage>
</organism>
<dbReference type="FunFam" id="2.60.40.150:FF:000181">
    <property type="entry name" value="Synaptotagmin 4"/>
    <property type="match status" value="1"/>
</dbReference>
<feature type="compositionally biased region" description="Basic and acidic residues" evidence="2">
    <location>
        <begin position="163"/>
        <end position="176"/>
    </location>
</feature>
<dbReference type="Gene3D" id="2.60.40.150">
    <property type="entry name" value="C2 domain"/>
    <property type="match status" value="2"/>
</dbReference>
<dbReference type="Proteomes" id="UP000694867">
    <property type="component" value="Unplaced"/>
</dbReference>
<feature type="domain" description="C2" evidence="4">
    <location>
        <begin position="319"/>
        <end position="454"/>
    </location>
</feature>
<keyword evidence="5" id="KW-1185">Reference proteome</keyword>
<evidence type="ECO:0000256" key="2">
    <source>
        <dbReference type="SAM" id="MobiDB-lite"/>
    </source>
</evidence>
<dbReference type="GO" id="GO:0005544">
    <property type="term" value="F:calcium-dependent phospholipid binding"/>
    <property type="evidence" value="ECO:0007669"/>
    <property type="project" value="TreeGrafter"/>
</dbReference>
<dbReference type="GO" id="GO:0005886">
    <property type="term" value="C:plasma membrane"/>
    <property type="evidence" value="ECO:0007669"/>
    <property type="project" value="TreeGrafter"/>
</dbReference>
<dbReference type="RefSeq" id="XP_003741371.1">
    <property type="nucleotide sequence ID" value="XM_003741323.2"/>
</dbReference>
<dbReference type="PRINTS" id="PR00399">
    <property type="entry name" value="SYNAPTOTAGMN"/>
</dbReference>
<evidence type="ECO:0000313" key="6">
    <source>
        <dbReference type="RefSeq" id="XP_003741371.1"/>
    </source>
</evidence>
<dbReference type="KEGG" id="goe:100904362"/>
<protein>
    <submittedName>
        <fullName evidence="6">Synaptotagmin-4</fullName>
    </submittedName>
</protein>
<dbReference type="Pfam" id="PF00168">
    <property type="entry name" value="C2"/>
    <property type="match status" value="2"/>
</dbReference>
<dbReference type="GO" id="GO:0000149">
    <property type="term" value="F:SNARE binding"/>
    <property type="evidence" value="ECO:0007669"/>
    <property type="project" value="TreeGrafter"/>
</dbReference>
<dbReference type="InterPro" id="IPR001565">
    <property type="entry name" value="Synaptotagmin"/>
</dbReference>
<dbReference type="SMART" id="SM00239">
    <property type="entry name" value="C2"/>
    <property type="match status" value="2"/>
</dbReference>
<reference evidence="6" key="1">
    <citation type="submission" date="2025-08" db="UniProtKB">
        <authorList>
            <consortium name="RefSeq"/>
        </authorList>
    </citation>
    <scope>IDENTIFICATION</scope>
</reference>
<dbReference type="GO" id="GO:0030276">
    <property type="term" value="F:clathrin binding"/>
    <property type="evidence" value="ECO:0007669"/>
    <property type="project" value="TreeGrafter"/>
</dbReference>
<dbReference type="AlphaFoldDB" id="A0AAJ6QP89"/>
<evidence type="ECO:0000313" key="5">
    <source>
        <dbReference type="Proteomes" id="UP000694867"/>
    </source>
</evidence>
<dbReference type="GO" id="GO:0001786">
    <property type="term" value="F:phosphatidylserine binding"/>
    <property type="evidence" value="ECO:0007669"/>
    <property type="project" value="TreeGrafter"/>
</dbReference>
<dbReference type="GO" id="GO:0030424">
    <property type="term" value="C:axon"/>
    <property type="evidence" value="ECO:0007669"/>
    <property type="project" value="TreeGrafter"/>
</dbReference>
<dbReference type="CTD" id="6860"/>
<dbReference type="PROSITE" id="PS50004">
    <property type="entry name" value="C2"/>
    <property type="match status" value="2"/>
</dbReference>
<evidence type="ECO:0000256" key="3">
    <source>
        <dbReference type="SAM" id="Phobius"/>
    </source>
</evidence>
<dbReference type="GO" id="GO:0070382">
    <property type="term" value="C:exocytic vesicle"/>
    <property type="evidence" value="ECO:0007669"/>
    <property type="project" value="TreeGrafter"/>
</dbReference>
<dbReference type="GO" id="GO:0048791">
    <property type="term" value="P:calcium ion-regulated exocytosis of neurotransmitter"/>
    <property type="evidence" value="ECO:0007669"/>
    <property type="project" value="TreeGrafter"/>
</dbReference>
<dbReference type="PANTHER" id="PTHR10024">
    <property type="entry name" value="SYNAPTOTAGMIN"/>
    <property type="match status" value="1"/>
</dbReference>
<dbReference type="CDD" id="cd08404">
    <property type="entry name" value="C2B_Synaptotagmin-4"/>
    <property type="match status" value="1"/>
</dbReference>
<accession>A0AAJ6QP89</accession>
<evidence type="ECO:0000259" key="4">
    <source>
        <dbReference type="PROSITE" id="PS50004"/>
    </source>
</evidence>
<keyword evidence="1" id="KW-0677">Repeat</keyword>
<dbReference type="FunFam" id="2.60.40.150:FF:000039">
    <property type="entry name" value="Synaptotagmin 11"/>
    <property type="match status" value="1"/>
</dbReference>
<dbReference type="GO" id="GO:0005509">
    <property type="term" value="F:calcium ion binding"/>
    <property type="evidence" value="ECO:0007669"/>
    <property type="project" value="TreeGrafter"/>
</dbReference>
<sequence length="458" mass="50529">MKLGRAGNFDGRTYTTDGFPHEHLANGAGPLIVGACVGTAMFAFIVAAASYACYRKKTLAALQSPGSYQLQHSLKKNNGYKDGKLNGPGGLVFRKTPAVRSPTGGGSGPILKTSPSPTGSKSPPSVTTSPTQGGRTVLSGPQPHPPLTKPVVQQHKPTPAESPESKIERETMDDEKPMRLGELHYKLRYSTDKQALFVTINKCCNLPPAKDPAAGSSDPYVKLQLLPEKQHKVKTRVVRKTTNPVYDEDFTFYGVTANQAVTGTLHFVVLSFDRYSRDDVIGEVLCPVAELIRGESLHDQEVSFIKEIAPRHFKIKSQGRGELLVSLCHQPAANRLTVVVLKARNLPKVDDSGLCDPYVKMYLLYNGQRIAKKKTHVKKRTVNPVFNESFVFDVPYNEGLHNLSIELLMLDWDRVTKNEVIGRLELGAKVDSGAARQHWTDVCNSPRRQIAEWHKLKE</sequence>
<dbReference type="PRINTS" id="PR00360">
    <property type="entry name" value="C2DOMAIN"/>
</dbReference>
<dbReference type="GO" id="GO:0006906">
    <property type="term" value="P:vesicle fusion"/>
    <property type="evidence" value="ECO:0007669"/>
    <property type="project" value="TreeGrafter"/>
</dbReference>
<dbReference type="GO" id="GO:0098793">
    <property type="term" value="C:presynapse"/>
    <property type="evidence" value="ECO:0007669"/>
    <property type="project" value="GOC"/>
</dbReference>
<keyword evidence="3" id="KW-1133">Transmembrane helix</keyword>
<gene>
    <name evidence="6" type="primary">LOC100904362</name>
</gene>
<dbReference type="InterPro" id="IPR035892">
    <property type="entry name" value="C2_domain_sf"/>
</dbReference>
<dbReference type="PANTHER" id="PTHR10024:SF369">
    <property type="entry name" value="FI18813P1"/>
    <property type="match status" value="1"/>
</dbReference>
<evidence type="ECO:0000256" key="1">
    <source>
        <dbReference type="ARBA" id="ARBA00022737"/>
    </source>
</evidence>
<name>A0AAJ6QP89_9ACAR</name>
<feature type="transmembrane region" description="Helical" evidence="3">
    <location>
        <begin position="31"/>
        <end position="54"/>
    </location>
</feature>
<keyword evidence="3" id="KW-0472">Membrane</keyword>
<dbReference type="SUPFAM" id="SSF49562">
    <property type="entry name" value="C2 domain (Calcium/lipid-binding domain, CaLB)"/>
    <property type="match status" value="2"/>
</dbReference>
<dbReference type="CDD" id="cd08388">
    <property type="entry name" value="C2A_Synaptotagmin-4-11"/>
    <property type="match status" value="1"/>
</dbReference>
<dbReference type="GeneID" id="100904362"/>
<keyword evidence="3" id="KW-0812">Transmembrane</keyword>
<feature type="domain" description="C2" evidence="4">
    <location>
        <begin position="179"/>
        <end position="302"/>
    </location>
</feature>
<dbReference type="InterPro" id="IPR000008">
    <property type="entry name" value="C2_dom"/>
</dbReference>
<feature type="region of interest" description="Disordered" evidence="2">
    <location>
        <begin position="78"/>
        <end position="176"/>
    </location>
</feature>